<dbReference type="PANTHER" id="PTHR43047">
    <property type="entry name" value="TWO-COMPONENT HISTIDINE PROTEIN KINASE"/>
    <property type="match status" value="1"/>
</dbReference>
<dbReference type="SMART" id="SM00448">
    <property type="entry name" value="REC"/>
    <property type="match status" value="1"/>
</dbReference>
<evidence type="ECO:0000256" key="5">
    <source>
        <dbReference type="ARBA" id="ARBA00022679"/>
    </source>
</evidence>
<evidence type="ECO:0000256" key="4">
    <source>
        <dbReference type="ARBA" id="ARBA00022553"/>
    </source>
</evidence>
<dbReference type="InterPro" id="IPR035965">
    <property type="entry name" value="PAS-like_dom_sf"/>
</dbReference>
<dbReference type="InterPro" id="IPR003661">
    <property type="entry name" value="HisK_dim/P_dom"/>
</dbReference>
<name>A0ABZ0U5E1_9FIRM</name>
<feature type="domain" description="Response regulatory" evidence="11">
    <location>
        <begin position="671"/>
        <end position="791"/>
    </location>
</feature>
<dbReference type="PROSITE" id="PS50110">
    <property type="entry name" value="RESPONSE_REGULATORY"/>
    <property type="match status" value="1"/>
</dbReference>
<dbReference type="InterPro" id="IPR003594">
    <property type="entry name" value="HATPase_dom"/>
</dbReference>
<dbReference type="SUPFAM" id="SSF55874">
    <property type="entry name" value="ATPase domain of HSP90 chaperone/DNA topoisomerase II/histidine kinase"/>
    <property type="match status" value="1"/>
</dbReference>
<dbReference type="Pfam" id="PF00512">
    <property type="entry name" value="HisKA"/>
    <property type="match status" value="1"/>
</dbReference>
<accession>A0ABZ0U5E1</accession>
<dbReference type="SUPFAM" id="SSF55785">
    <property type="entry name" value="PYP-like sensor domain (PAS domain)"/>
    <property type="match status" value="1"/>
</dbReference>
<dbReference type="Proteomes" id="UP001325248">
    <property type="component" value="Chromosome"/>
</dbReference>
<dbReference type="InterPro" id="IPR004358">
    <property type="entry name" value="Sig_transdc_His_kin-like_C"/>
</dbReference>
<evidence type="ECO:0000313" key="12">
    <source>
        <dbReference type="EMBL" id="WPX71808.1"/>
    </source>
</evidence>
<dbReference type="Gene3D" id="1.10.287.130">
    <property type="match status" value="1"/>
</dbReference>
<dbReference type="InterPro" id="IPR005467">
    <property type="entry name" value="His_kinase_dom"/>
</dbReference>
<feature type="modified residue" description="4-aspartylphosphate" evidence="9">
    <location>
        <position position="722"/>
    </location>
</feature>
<dbReference type="InterPro" id="IPR036890">
    <property type="entry name" value="HATPase_C_sf"/>
</dbReference>
<evidence type="ECO:0000256" key="6">
    <source>
        <dbReference type="ARBA" id="ARBA00022777"/>
    </source>
</evidence>
<dbReference type="CDD" id="cd00082">
    <property type="entry name" value="HisKA"/>
    <property type="match status" value="1"/>
</dbReference>
<keyword evidence="7" id="KW-0902">Two-component regulatory system</keyword>
<evidence type="ECO:0000259" key="10">
    <source>
        <dbReference type="PROSITE" id="PS50109"/>
    </source>
</evidence>
<dbReference type="PANTHER" id="PTHR43047:SF72">
    <property type="entry name" value="OSMOSENSING HISTIDINE PROTEIN KINASE SLN1"/>
    <property type="match status" value="1"/>
</dbReference>
<reference evidence="12" key="1">
    <citation type="submission" date="2023-10" db="EMBL/GenBank/DDBJ databases">
        <title>Genome sequence of Blautia coccoides DSM 935.</title>
        <authorList>
            <person name="Boeer T."/>
            <person name="Bengelsdorf F.R."/>
            <person name="Daniel R."/>
            <person name="Poehlein A."/>
        </authorList>
    </citation>
    <scope>NUCLEOTIDE SEQUENCE [LARGE SCALE GENOMIC DNA]</scope>
    <source>
        <strain evidence="12">DSM 935</strain>
    </source>
</reference>
<evidence type="ECO:0000259" key="11">
    <source>
        <dbReference type="PROSITE" id="PS50110"/>
    </source>
</evidence>
<dbReference type="Gene3D" id="3.40.50.2300">
    <property type="match status" value="1"/>
</dbReference>
<evidence type="ECO:0000256" key="2">
    <source>
        <dbReference type="ARBA" id="ARBA00012438"/>
    </source>
</evidence>
<dbReference type="Gene3D" id="3.30.450.20">
    <property type="entry name" value="PAS domain"/>
    <property type="match status" value="1"/>
</dbReference>
<dbReference type="GO" id="GO:0004673">
    <property type="term" value="F:protein histidine kinase activity"/>
    <property type="evidence" value="ECO:0007669"/>
    <property type="project" value="UniProtKB-EC"/>
</dbReference>
<dbReference type="Gene3D" id="3.30.565.10">
    <property type="entry name" value="Histidine kinase-like ATPase, C-terminal domain"/>
    <property type="match status" value="1"/>
</dbReference>
<dbReference type="EC" id="2.7.13.3" evidence="2"/>
<sequence>MRERDTVMLEHFGDITMIQEVLQQAQTGLWIIEIEEGKEPRMYADKAMLGLLGLEEEPEPEVCYRAWYDRIIPEYYPQVEKGVEQMMRHRRAEVQYPWKHPKWGRIYVRCGGVRDDSYEDGVRLRGYHQNITDTIRAEQESDAVIRALSERYKGIYLCNMETEEIKTIKDYQEIGGYVGGCSSLQEFLCLYASSSVLPEYRKYFLELASGNRLMERLTGESGRVEYIYRVVSGNWRQLLLLPFSVSGGESPIIIMAFDDQNAEMEEHYNQMIAQAAVSRMYTLAVSVDMGKTEYHCVHCAEENLKIDRNGSFADYIGRLQERVCQEDREELQAIYCEESYRDRGCLEGELRMWDKKKQLHYYTYYAALIEQDTGGGFLLLMRNVDVKREEDEKNRQALLTAYESAKTANEAKTNFLARMSHDIRTPMNAIVGMTAIAQANAGDTEKIQDCLHKISISSEHLLELLNEVLDMSRIETGKISLAKESFHLQELIQSIGTIIGHEIEEKGHRLTICTDEVIHRDVQGDTGRIRQILLNLITNAVKYTPDGGCIGLAAKEKVSDIAGYGKFEFIVEDNGIGMDEKFLEHVYDPFERADDERVKNIQGTGLGMSIVKGLVSMMQGDVQVRSVPGKGTRFTVTLYLKLENREEISEKKKTDRPVTNLLDSNPLAGIRILLVEDNELNQEIARELLEMAGAVVELANNGREAVDMVQEHPDRYGTILMDIRMPVMDGCEAARRIRALGRPDTDRVPIIAMTANAFSEDVKQSLDSGMNAHIAKPIDMEKIIRTIQEYVWNS</sequence>
<dbReference type="PRINTS" id="PR00344">
    <property type="entry name" value="BCTRLSENSOR"/>
</dbReference>
<evidence type="ECO:0000256" key="1">
    <source>
        <dbReference type="ARBA" id="ARBA00000085"/>
    </source>
</evidence>
<keyword evidence="13" id="KW-1185">Reference proteome</keyword>
<gene>
    <name evidence="12" type="primary">rcsC_2</name>
    <name evidence="12" type="ORF">BLCOC_01310</name>
</gene>
<feature type="domain" description="Histidine kinase" evidence="10">
    <location>
        <begin position="418"/>
        <end position="642"/>
    </location>
</feature>
<dbReference type="SMART" id="SM00388">
    <property type="entry name" value="HisKA"/>
    <property type="match status" value="1"/>
</dbReference>
<dbReference type="SMART" id="SM00387">
    <property type="entry name" value="HATPase_c"/>
    <property type="match status" value="1"/>
</dbReference>
<evidence type="ECO:0000256" key="8">
    <source>
        <dbReference type="ARBA" id="ARBA00024867"/>
    </source>
</evidence>
<keyword evidence="5 12" id="KW-0808">Transferase</keyword>
<keyword evidence="6 12" id="KW-0418">Kinase</keyword>
<keyword evidence="4 9" id="KW-0597">Phosphoprotein</keyword>
<dbReference type="Pfam" id="PF00072">
    <property type="entry name" value="Response_reg"/>
    <property type="match status" value="1"/>
</dbReference>
<proteinExistence type="predicted"/>
<comment type="catalytic activity">
    <reaction evidence="1">
        <text>ATP + protein L-histidine = ADP + protein N-phospho-L-histidine.</text>
        <dbReference type="EC" id="2.7.13.3"/>
    </reaction>
</comment>
<evidence type="ECO:0000256" key="9">
    <source>
        <dbReference type="PROSITE-ProRule" id="PRU00169"/>
    </source>
</evidence>
<dbReference type="Pfam" id="PF02518">
    <property type="entry name" value="HATPase_c"/>
    <property type="match status" value="1"/>
</dbReference>
<evidence type="ECO:0000313" key="13">
    <source>
        <dbReference type="Proteomes" id="UP001325248"/>
    </source>
</evidence>
<protein>
    <recommendedName>
        <fullName evidence="3">Stage 0 sporulation protein A homolog</fullName>
        <ecNumber evidence="2">2.7.13.3</ecNumber>
    </recommendedName>
</protein>
<comment type="function">
    <text evidence="8">May play the central regulatory role in sporulation. It may be an element of the effector pathway responsible for the activation of sporulation genes in response to nutritional stress. Spo0A may act in concert with spo0H (a sigma factor) to control the expression of some genes that are critical to the sporulation process.</text>
</comment>
<evidence type="ECO:0000256" key="7">
    <source>
        <dbReference type="ARBA" id="ARBA00023012"/>
    </source>
</evidence>
<dbReference type="InterPro" id="IPR036097">
    <property type="entry name" value="HisK_dim/P_sf"/>
</dbReference>
<dbReference type="InterPro" id="IPR011006">
    <property type="entry name" value="CheY-like_superfamily"/>
</dbReference>
<organism evidence="12 13">
    <name type="scientific">Blautia producta</name>
    <dbReference type="NCBI Taxonomy" id="33035"/>
    <lineage>
        <taxon>Bacteria</taxon>
        <taxon>Bacillati</taxon>
        <taxon>Bacillota</taxon>
        <taxon>Clostridia</taxon>
        <taxon>Lachnospirales</taxon>
        <taxon>Lachnospiraceae</taxon>
        <taxon>Blautia</taxon>
    </lineage>
</organism>
<dbReference type="CDD" id="cd17546">
    <property type="entry name" value="REC_hyHK_CKI1_RcsC-like"/>
    <property type="match status" value="1"/>
</dbReference>
<dbReference type="SUPFAM" id="SSF52172">
    <property type="entry name" value="CheY-like"/>
    <property type="match status" value="1"/>
</dbReference>
<dbReference type="EMBL" id="CP136422">
    <property type="protein sequence ID" value="WPX71808.1"/>
    <property type="molecule type" value="Genomic_DNA"/>
</dbReference>
<dbReference type="SUPFAM" id="SSF47384">
    <property type="entry name" value="Homodimeric domain of signal transducing histidine kinase"/>
    <property type="match status" value="1"/>
</dbReference>
<evidence type="ECO:0000256" key="3">
    <source>
        <dbReference type="ARBA" id="ARBA00018672"/>
    </source>
</evidence>
<dbReference type="InterPro" id="IPR001789">
    <property type="entry name" value="Sig_transdc_resp-reg_receiver"/>
</dbReference>
<dbReference type="PROSITE" id="PS50109">
    <property type="entry name" value="HIS_KIN"/>
    <property type="match status" value="1"/>
</dbReference>